<proteinExistence type="predicted"/>
<dbReference type="Pfam" id="PF00293">
    <property type="entry name" value="NUDIX"/>
    <property type="match status" value="1"/>
</dbReference>
<dbReference type="AlphaFoldDB" id="A0A3N4LWA1"/>
<sequence length="250" mass="27286">MPSLNSHTPVAEAMGIALPTCTLTTGATYPQSLSHLAVPVPAFLSALKDSPSKSVAINSSSRPALLPPPDIILVGAFIFTPPSAKPPKILLLRRAAVPEESFPLLWEVPGGGAEFPPVDETILDAVTREVLEETGLRVTRILGAVKGPDGEGWQEFEGRRIDTHTGRQRVYRKFNFLVEVEWLRGVDGPGEGMVQVKLADDEHVEHAWVASDELAAVEFTGEWMRRWVGAAFEQMMGEFSNEAGHWGVQR</sequence>
<keyword evidence="3" id="KW-1185">Reference proteome</keyword>
<protein>
    <recommendedName>
        <fullName evidence="1">Nudix hydrolase domain-containing protein</fullName>
    </recommendedName>
</protein>
<dbReference type="Proteomes" id="UP000267821">
    <property type="component" value="Unassembled WGS sequence"/>
</dbReference>
<organism evidence="2 3">
    <name type="scientific">Terfezia boudieri ATCC MYA-4762</name>
    <dbReference type="NCBI Taxonomy" id="1051890"/>
    <lineage>
        <taxon>Eukaryota</taxon>
        <taxon>Fungi</taxon>
        <taxon>Dikarya</taxon>
        <taxon>Ascomycota</taxon>
        <taxon>Pezizomycotina</taxon>
        <taxon>Pezizomycetes</taxon>
        <taxon>Pezizales</taxon>
        <taxon>Pezizaceae</taxon>
        <taxon>Terfezia</taxon>
    </lineage>
</organism>
<dbReference type="OrthoDB" id="276276at2759"/>
<dbReference type="EMBL" id="ML121532">
    <property type="protein sequence ID" value="RPB27070.1"/>
    <property type="molecule type" value="Genomic_DNA"/>
</dbReference>
<dbReference type="PANTHER" id="PTHR43736">
    <property type="entry name" value="ADP-RIBOSE PYROPHOSPHATASE"/>
    <property type="match status" value="1"/>
</dbReference>
<dbReference type="CDD" id="cd02883">
    <property type="entry name" value="NUDIX_Hydrolase"/>
    <property type="match status" value="1"/>
</dbReference>
<dbReference type="SUPFAM" id="SSF55811">
    <property type="entry name" value="Nudix"/>
    <property type="match status" value="1"/>
</dbReference>
<evidence type="ECO:0000259" key="1">
    <source>
        <dbReference type="PROSITE" id="PS51462"/>
    </source>
</evidence>
<dbReference type="InterPro" id="IPR015797">
    <property type="entry name" value="NUDIX_hydrolase-like_dom_sf"/>
</dbReference>
<reference evidence="2 3" key="1">
    <citation type="journal article" date="2018" name="Nat. Ecol. Evol.">
        <title>Pezizomycetes genomes reveal the molecular basis of ectomycorrhizal truffle lifestyle.</title>
        <authorList>
            <person name="Murat C."/>
            <person name="Payen T."/>
            <person name="Noel B."/>
            <person name="Kuo A."/>
            <person name="Morin E."/>
            <person name="Chen J."/>
            <person name="Kohler A."/>
            <person name="Krizsan K."/>
            <person name="Balestrini R."/>
            <person name="Da Silva C."/>
            <person name="Montanini B."/>
            <person name="Hainaut M."/>
            <person name="Levati E."/>
            <person name="Barry K.W."/>
            <person name="Belfiori B."/>
            <person name="Cichocki N."/>
            <person name="Clum A."/>
            <person name="Dockter R.B."/>
            <person name="Fauchery L."/>
            <person name="Guy J."/>
            <person name="Iotti M."/>
            <person name="Le Tacon F."/>
            <person name="Lindquist E.A."/>
            <person name="Lipzen A."/>
            <person name="Malagnac F."/>
            <person name="Mello A."/>
            <person name="Molinier V."/>
            <person name="Miyauchi S."/>
            <person name="Poulain J."/>
            <person name="Riccioni C."/>
            <person name="Rubini A."/>
            <person name="Sitrit Y."/>
            <person name="Splivallo R."/>
            <person name="Traeger S."/>
            <person name="Wang M."/>
            <person name="Zifcakova L."/>
            <person name="Wipf D."/>
            <person name="Zambonelli A."/>
            <person name="Paolocci F."/>
            <person name="Nowrousian M."/>
            <person name="Ottonello S."/>
            <person name="Baldrian P."/>
            <person name="Spatafora J.W."/>
            <person name="Henrissat B."/>
            <person name="Nagy L.G."/>
            <person name="Aury J.M."/>
            <person name="Wincker P."/>
            <person name="Grigoriev I.V."/>
            <person name="Bonfante P."/>
            <person name="Martin F.M."/>
        </authorList>
    </citation>
    <scope>NUCLEOTIDE SEQUENCE [LARGE SCALE GENOMIC DNA]</scope>
    <source>
        <strain evidence="2 3">ATCC MYA-4762</strain>
    </source>
</reference>
<dbReference type="InParanoid" id="A0A3N4LWA1"/>
<gene>
    <name evidence="2" type="ORF">L211DRAFT_834742</name>
</gene>
<dbReference type="InterPro" id="IPR000086">
    <property type="entry name" value="NUDIX_hydrolase_dom"/>
</dbReference>
<dbReference type="PROSITE" id="PS51462">
    <property type="entry name" value="NUDIX"/>
    <property type="match status" value="1"/>
</dbReference>
<accession>A0A3N4LWA1</accession>
<feature type="domain" description="Nudix hydrolase" evidence="1">
    <location>
        <begin position="69"/>
        <end position="232"/>
    </location>
</feature>
<dbReference type="Gene3D" id="3.90.79.10">
    <property type="entry name" value="Nucleoside Triphosphate Pyrophosphohydrolase"/>
    <property type="match status" value="1"/>
</dbReference>
<name>A0A3N4LWA1_9PEZI</name>
<evidence type="ECO:0000313" key="3">
    <source>
        <dbReference type="Proteomes" id="UP000267821"/>
    </source>
</evidence>
<evidence type="ECO:0000313" key="2">
    <source>
        <dbReference type="EMBL" id="RPB27070.1"/>
    </source>
</evidence>
<dbReference type="PANTHER" id="PTHR43736:SF1">
    <property type="entry name" value="DIHYDRONEOPTERIN TRIPHOSPHATE DIPHOSPHATASE"/>
    <property type="match status" value="1"/>
</dbReference>